<feature type="chain" id="PRO_5012042721" evidence="2">
    <location>
        <begin position="18"/>
        <end position="728"/>
    </location>
</feature>
<feature type="region of interest" description="Disordered" evidence="1">
    <location>
        <begin position="444"/>
        <end position="626"/>
    </location>
</feature>
<dbReference type="AlphaFoldDB" id="A0A2A4JEL0"/>
<keyword evidence="2" id="KW-0732">Signal</keyword>
<proteinExistence type="predicted"/>
<name>A0A2A4JEL0_HELVI</name>
<evidence type="ECO:0000256" key="2">
    <source>
        <dbReference type="SAM" id="SignalP"/>
    </source>
</evidence>
<feature type="compositionally biased region" description="Polar residues" evidence="1">
    <location>
        <begin position="449"/>
        <end position="459"/>
    </location>
</feature>
<feature type="compositionally biased region" description="Basic and acidic residues" evidence="1">
    <location>
        <begin position="135"/>
        <end position="151"/>
    </location>
</feature>
<feature type="compositionally biased region" description="Polar residues" evidence="1">
    <location>
        <begin position="76"/>
        <end position="86"/>
    </location>
</feature>
<organism evidence="3">
    <name type="scientific">Heliothis virescens</name>
    <name type="common">Tobacco budworm moth</name>
    <dbReference type="NCBI Taxonomy" id="7102"/>
    <lineage>
        <taxon>Eukaryota</taxon>
        <taxon>Metazoa</taxon>
        <taxon>Ecdysozoa</taxon>
        <taxon>Arthropoda</taxon>
        <taxon>Hexapoda</taxon>
        <taxon>Insecta</taxon>
        <taxon>Pterygota</taxon>
        <taxon>Neoptera</taxon>
        <taxon>Endopterygota</taxon>
        <taxon>Lepidoptera</taxon>
        <taxon>Glossata</taxon>
        <taxon>Ditrysia</taxon>
        <taxon>Noctuoidea</taxon>
        <taxon>Noctuidae</taxon>
        <taxon>Heliothinae</taxon>
        <taxon>Heliothis</taxon>
    </lineage>
</organism>
<accession>A0A2A4JEL0</accession>
<feature type="compositionally biased region" description="Acidic residues" evidence="1">
    <location>
        <begin position="561"/>
        <end position="577"/>
    </location>
</feature>
<feature type="compositionally biased region" description="Basic and acidic residues" evidence="1">
    <location>
        <begin position="508"/>
        <end position="524"/>
    </location>
</feature>
<feature type="region of interest" description="Disordered" evidence="1">
    <location>
        <begin position="71"/>
        <end position="254"/>
    </location>
</feature>
<dbReference type="EMBL" id="NWSH01001659">
    <property type="protein sequence ID" value="PCG70515.1"/>
    <property type="molecule type" value="Genomic_DNA"/>
</dbReference>
<reference evidence="3" key="1">
    <citation type="submission" date="2017-09" db="EMBL/GenBank/DDBJ databases">
        <title>Contemporary evolution of a Lepidopteran species, Heliothis virescens, in response to modern agricultural practices.</title>
        <authorList>
            <person name="Fritz M.L."/>
            <person name="Deyonke A.M."/>
            <person name="Papanicolaou A."/>
            <person name="Micinski S."/>
            <person name="Westbrook J."/>
            <person name="Gould F."/>
        </authorList>
    </citation>
    <scope>NUCLEOTIDE SEQUENCE [LARGE SCALE GENOMIC DNA]</scope>
    <source>
        <strain evidence="3">HvINT-</strain>
        <tissue evidence="3">Whole body</tissue>
    </source>
</reference>
<comment type="caution">
    <text evidence="3">The sequence shown here is derived from an EMBL/GenBank/DDBJ whole genome shotgun (WGS) entry which is preliminary data.</text>
</comment>
<gene>
    <name evidence="3" type="ORF">B5V51_2867</name>
</gene>
<evidence type="ECO:0000256" key="1">
    <source>
        <dbReference type="SAM" id="MobiDB-lite"/>
    </source>
</evidence>
<feature type="signal peptide" evidence="2">
    <location>
        <begin position="1"/>
        <end position="17"/>
    </location>
</feature>
<feature type="compositionally biased region" description="Basic and acidic residues" evidence="1">
    <location>
        <begin position="93"/>
        <end position="110"/>
    </location>
</feature>
<sequence length="728" mass="81937">MLWLALLVISCSRGAAGDTNSSSEAPVLAAHARRAADSLVASLRRQLMQDNYDYQSAPAHKFHYEKSETKNLPEMPSTSHPPQRYSNAFAGDQGHHQQPGDRQQRYEQEQPHVWQPHSGGSRLEEPQQRVQAPPDYRDVRAVAAPDRRDDGYDVAFRNKRRDTNDPPYPPEQMHRQPARARDASSDPDLPDDQSESDSEQEPADLPEPASGAERDTSDSSASRRREQALYQEYGAQGVRPQTTRRPSGARQHVVSKQDLLYYMDDGKLRRHNRAPDAPRTERAPRSVLVTVAAGNVTYKLLTGRMCQRSVMRFEGPTYDRLGKEVRPAFIAGQRGRQFHHTTAPALVLPRCCNCCKKSNATLPRSTRAVSPLSPVDRGSVARPRVAIQQGGVAASSEAPVLAAHARRAADSLVASLRRQLMQDNYDYQSAPAHKFHYEKSETKNLPEMPSTSHPPQRYSNAFAGDQGHHQQPGDRQQRYEQEQPHVWQPHSGGSRLEEPQQRVQAPPDYRDVRAVAAPDRRDDGYDVAFRNKRRDTNDPPYPPEQMHRQPARARDASSDPDLPDDQSESDSEQEPADLPEPASGAERDTSDSSASRRREQALYQEYGAQGVRPQTTRRPSGARQHVVSKQDLLYYMDDGKLRRHNRAPDAPRTERAPRSVLVTVAAGNVTYKLLTMQSGAGRRAGERRFLEERAPGSVALLSLDRAPLPAFRLPRARRQYMHEPRRRL</sequence>
<protein>
    <submittedName>
        <fullName evidence="3">Uncharacterized protein</fullName>
    </submittedName>
</protein>
<feature type="compositionally biased region" description="Basic and acidic residues" evidence="1">
    <location>
        <begin position="466"/>
        <end position="483"/>
    </location>
</feature>
<feature type="compositionally biased region" description="Acidic residues" evidence="1">
    <location>
        <begin position="188"/>
        <end position="204"/>
    </location>
</feature>
<feature type="compositionally biased region" description="Basic and acidic residues" evidence="1">
    <location>
        <begin position="585"/>
        <end position="600"/>
    </location>
</feature>
<feature type="compositionally biased region" description="Basic and acidic residues" evidence="1">
    <location>
        <begin position="212"/>
        <end position="227"/>
    </location>
</feature>
<evidence type="ECO:0000313" key="3">
    <source>
        <dbReference type="EMBL" id="PCG70515.1"/>
    </source>
</evidence>